<evidence type="ECO:0000256" key="1">
    <source>
        <dbReference type="ARBA" id="ARBA00006336"/>
    </source>
</evidence>
<dbReference type="InterPro" id="IPR052347">
    <property type="entry name" value="Isochorismatase_Nicotinamidase"/>
</dbReference>
<evidence type="ECO:0000256" key="3">
    <source>
        <dbReference type="ARBA" id="ARBA00022723"/>
    </source>
</evidence>
<name>A0AAD2D1R8_EUPCR</name>
<keyword evidence="2" id="KW-0662">Pyridine nucleotide biosynthesis</keyword>
<dbReference type="Proteomes" id="UP001295684">
    <property type="component" value="Unassembled WGS sequence"/>
</dbReference>
<evidence type="ECO:0000313" key="9">
    <source>
        <dbReference type="EMBL" id="CAI2376628.1"/>
    </source>
</evidence>
<evidence type="ECO:0000256" key="6">
    <source>
        <dbReference type="ARBA" id="ARBA00039017"/>
    </source>
</evidence>
<keyword evidence="3" id="KW-0479">Metal-binding</keyword>
<dbReference type="CDD" id="cd01011">
    <property type="entry name" value="nicotinamidase"/>
    <property type="match status" value="1"/>
</dbReference>
<dbReference type="GO" id="GO:0046872">
    <property type="term" value="F:metal ion binding"/>
    <property type="evidence" value="ECO:0007669"/>
    <property type="project" value="UniProtKB-KW"/>
</dbReference>
<organism evidence="9 10">
    <name type="scientific">Euplotes crassus</name>
    <dbReference type="NCBI Taxonomy" id="5936"/>
    <lineage>
        <taxon>Eukaryota</taxon>
        <taxon>Sar</taxon>
        <taxon>Alveolata</taxon>
        <taxon>Ciliophora</taxon>
        <taxon>Intramacronucleata</taxon>
        <taxon>Spirotrichea</taxon>
        <taxon>Hypotrichia</taxon>
        <taxon>Euplotida</taxon>
        <taxon>Euplotidae</taxon>
        <taxon>Moneuplotes</taxon>
    </lineage>
</organism>
<accession>A0AAD2D1R8</accession>
<dbReference type="Gene3D" id="3.40.50.850">
    <property type="entry name" value="Isochorismatase-like"/>
    <property type="match status" value="1"/>
</dbReference>
<comment type="pathway">
    <text evidence="5">Cofactor biosynthesis; nicotinate biosynthesis; nicotinate from nicotinamide: step 1/1.</text>
</comment>
<dbReference type="EMBL" id="CAMPGE010018189">
    <property type="protein sequence ID" value="CAI2376628.1"/>
    <property type="molecule type" value="Genomic_DNA"/>
</dbReference>
<feature type="domain" description="Isochorismatase-like" evidence="8">
    <location>
        <begin position="19"/>
        <end position="207"/>
    </location>
</feature>
<evidence type="ECO:0000256" key="2">
    <source>
        <dbReference type="ARBA" id="ARBA00022642"/>
    </source>
</evidence>
<evidence type="ECO:0000256" key="7">
    <source>
        <dbReference type="ARBA" id="ARBA00043224"/>
    </source>
</evidence>
<comment type="similarity">
    <text evidence="1">Belongs to the isochorismatase family.</text>
</comment>
<evidence type="ECO:0000256" key="5">
    <source>
        <dbReference type="ARBA" id="ARBA00037900"/>
    </source>
</evidence>
<gene>
    <name evidence="9" type="ORF">ECRASSUSDP1_LOCUS17998</name>
</gene>
<dbReference type="GO" id="GO:0008936">
    <property type="term" value="F:nicotinamidase activity"/>
    <property type="evidence" value="ECO:0007669"/>
    <property type="project" value="UniProtKB-EC"/>
</dbReference>
<reference evidence="9" key="1">
    <citation type="submission" date="2023-07" db="EMBL/GenBank/DDBJ databases">
        <authorList>
            <consortium name="AG Swart"/>
            <person name="Singh M."/>
            <person name="Singh A."/>
            <person name="Seah K."/>
            <person name="Emmerich C."/>
        </authorList>
    </citation>
    <scope>NUCLEOTIDE SEQUENCE</scope>
    <source>
        <strain evidence="9">DP1</strain>
    </source>
</reference>
<dbReference type="InterPro" id="IPR036380">
    <property type="entry name" value="Isochorismatase-like_sf"/>
</dbReference>
<sequence>MGCSGSTQNKKNKTTEKKALIVVDVQNDFCEGGSLAVKDSAEIFPIINSLKKNAVFGKVYLTADWHPADHVSFHENNPGTKLFQEVTLEETGVKQVMWPTHCVQDKTGSEFHKDLEVSDSDVIVKKGTIRTVDSYSGFGTPPEDTGLNQLLQDEGITTVYVTGLAYDYCVGSTARDAAKNGYKTYVVTDATKSIAEETTKAMDKTLSGLGVEKIKSSSITM</sequence>
<proteinExistence type="inferred from homology"/>
<dbReference type="PANTHER" id="PTHR11080:SF2">
    <property type="entry name" value="LD05707P"/>
    <property type="match status" value="1"/>
</dbReference>
<evidence type="ECO:0000259" key="8">
    <source>
        <dbReference type="Pfam" id="PF00857"/>
    </source>
</evidence>
<evidence type="ECO:0000313" key="10">
    <source>
        <dbReference type="Proteomes" id="UP001295684"/>
    </source>
</evidence>
<dbReference type="InterPro" id="IPR000868">
    <property type="entry name" value="Isochorismatase-like_dom"/>
</dbReference>
<keyword evidence="4" id="KW-0378">Hydrolase</keyword>
<keyword evidence="10" id="KW-1185">Reference proteome</keyword>
<dbReference type="PANTHER" id="PTHR11080">
    <property type="entry name" value="PYRAZINAMIDASE/NICOTINAMIDASE"/>
    <property type="match status" value="1"/>
</dbReference>
<protein>
    <recommendedName>
        <fullName evidence="6">nicotinamidase</fullName>
        <ecNumber evidence="6">3.5.1.19</ecNumber>
    </recommendedName>
    <alternativeName>
        <fullName evidence="7">Nicotinamide deamidase</fullName>
    </alternativeName>
</protein>
<dbReference type="SUPFAM" id="SSF52499">
    <property type="entry name" value="Isochorismatase-like hydrolases"/>
    <property type="match status" value="1"/>
</dbReference>
<comment type="caution">
    <text evidence="9">The sequence shown here is derived from an EMBL/GenBank/DDBJ whole genome shotgun (WGS) entry which is preliminary data.</text>
</comment>
<evidence type="ECO:0000256" key="4">
    <source>
        <dbReference type="ARBA" id="ARBA00022801"/>
    </source>
</evidence>
<dbReference type="AlphaFoldDB" id="A0AAD2D1R8"/>
<dbReference type="EC" id="3.5.1.19" evidence="6"/>
<dbReference type="GO" id="GO:0019363">
    <property type="term" value="P:pyridine nucleotide biosynthetic process"/>
    <property type="evidence" value="ECO:0007669"/>
    <property type="project" value="UniProtKB-KW"/>
</dbReference>
<dbReference type="Pfam" id="PF00857">
    <property type="entry name" value="Isochorismatase"/>
    <property type="match status" value="1"/>
</dbReference>